<evidence type="ECO:0000313" key="6">
    <source>
        <dbReference type="Proteomes" id="UP000253919"/>
    </source>
</evidence>
<evidence type="ECO:0000256" key="3">
    <source>
        <dbReference type="ARBA" id="ARBA00022729"/>
    </source>
</evidence>
<keyword evidence="5" id="KW-0326">Glycosidase</keyword>
<dbReference type="EMBL" id="QASA01000001">
    <property type="protein sequence ID" value="RDC62640.1"/>
    <property type="molecule type" value="Genomic_DNA"/>
</dbReference>
<comment type="caution">
    <text evidence="5">The sequence shown here is derived from an EMBL/GenBank/DDBJ whole genome shotgun (WGS) entry which is preliminary data.</text>
</comment>
<dbReference type="PANTHER" id="PTHR30024:SF47">
    <property type="entry name" value="TAURINE-BINDING PERIPLASMIC PROTEIN"/>
    <property type="match status" value="1"/>
</dbReference>
<comment type="subcellular location">
    <subcellularLocation>
        <location evidence="1">Periplasm</location>
    </subcellularLocation>
</comment>
<organism evidence="5 6">
    <name type="scientific">Adhaeribacter pallidiroseus</name>
    <dbReference type="NCBI Taxonomy" id="2072847"/>
    <lineage>
        <taxon>Bacteria</taxon>
        <taxon>Pseudomonadati</taxon>
        <taxon>Bacteroidota</taxon>
        <taxon>Cytophagia</taxon>
        <taxon>Cytophagales</taxon>
        <taxon>Hymenobacteraceae</taxon>
        <taxon>Adhaeribacter</taxon>
    </lineage>
</organism>
<dbReference type="AlphaFoldDB" id="A0A369QEA1"/>
<dbReference type="GO" id="GO:0033919">
    <property type="term" value="F:glucan 1,3-alpha-glucosidase activity"/>
    <property type="evidence" value="ECO:0007669"/>
    <property type="project" value="UniProtKB-EC"/>
</dbReference>
<keyword evidence="6" id="KW-1185">Reference proteome</keyword>
<dbReference type="InterPro" id="IPR054364">
    <property type="entry name" value="Ca3427-like_PBP2"/>
</dbReference>
<gene>
    <name evidence="5" type="ORF">AHMF7616_01234</name>
</gene>
<dbReference type="Pfam" id="PF22384">
    <property type="entry name" value="PBP2_Ca3427_like"/>
    <property type="match status" value="1"/>
</dbReference>
<dbReference type="EC" id="3.2.1.84" evidence="5"/>
<accession>A0A369QEA1</accession>
<evidence type="ECO:0000259" key="4">
    <source>
        <dbReference type="Pfam" id="PF22384"/>
    </source>
</evidence>
<dbReference type="PANTHER" id="PTHR30024">
    <property type="entry name" value="ALIPHATIC SULFONATES-BINDING PROTEIN-RELATED"/>
    <property type="match status" value="1"/>
</dbReference>
<dbReference type="SUPFAM" id="SSF53850">
    <property type="entry name" value="Periplasmic binding protein-like II"/>
    <property type="match status" value="1"/>
</dbReference>
<feature type="domain" description="Ca3427-like PBP 2" evidence="4">
    <location>
        <begin position="102"/>
        <end position="182"/>
    </location>
</feature>
<reference evidence="5 6" key="1">
    <citation type="submission" date="2018-04" db="EMBL/GenBank/DDBJ databases">
        <title>Adhaeribacter sp. HMF7616 genome sequencing and assembly.</title>
        <authorList>
            <person name="Kang H."/>
            <person name="Kang J."/>
            <person name="Cha I."/>
            <person name="Kim H."/>
            <person name="Joh K."/>
        </authorList>
    </citation>
    <scope>NUCLEOTIDE SEQUENCE [LARGE SCALE GENOMIC DNA]</scope>
    <source>
        <strain evidence="5 6">HMF7616</strain>
    </source>
</reference>
<evidence type="ECO:0000313" key="5">
    <source>
        <dbReference type="EMBL" id="RDC62640.1"/>
    </source>
</evidence>
<evidence type="ECO:0000256" key="2">
    <source>
        <dbReference type="ARBA" id="ARBA00010742"/>
    </source>
</evidence>
<name>A0A369QEA1_9BACT</name>
<dbReference type="Gene3D" id="3.40.190.10">
    <property type="entry name" value="Periplasmic binding protein-like II"/>
    <property type="match status" value="2"/>
</dbReference>
<dbReference type="RefSeq" id="WP_115372055.1">
    <property type="nucleotide sequence ID" value="NZ_QASA01000001.1"/>
</dbReference>
<keyword evidence="5" id="KW-0378">Hydrolase</keyword>
<comment type="similarity">
    <text evidence="2">Belongs to the bacterial solute-binding protein SsuA/TauA family.</text>
</comment>
<proteinExistence type="inferred from homology"/>
<evidence type="ECO:0000256" key="1">
    <source>
        <dbReference type="ARBA" id="ARBA00004418"/>
    </source>
</evidence>
<sequence length="293" mass="32755">MQETTHLRIGGVPEHFNIPWHQAIEQGLFQAENINLTWTDYPGGTGAMAKDLRHGTIDIAVLLTEGIVADIANGNESKIVQVYVESPLIWGIHVPANAAYQMPEDLHGKRYAVSRMGSGSHLMAFVDATQRGWNPQAQELVLVGNLDGARQAFKNNEADAFMWEKFMTKPLVDSGEFRRVGETLTPWPCFVIAVRKEVLQKQQPAIQKVLTIINHTCQRFMTNPQSVDVVVEKFKLQPEDAVAWFKSTRWSTGEPVSEEMLQTVISTLQDLQVITTAVKPADLYQQISLTSNS</sequence>
<protein>
    <submittedName>
        <fullName evidence="5">Glucan 1,3-alpha-glucosidase</fullName>
        <ecNumber evidence="5">3.2.1.84</ecNumber>
    </submittedName>
</protein>
<dbReference type="CDD" id="cd13637">
    <property type="entry name" value="PBP2_Ca3427_like"/>
    <property type="match status" value="1"/>
</dbReference>
<dbReference type="Proteomes" id="UP000253919">
    <property type="component" value="Unassembled WGS sequence"/>
</dbReference>
<dbReference type="GO" id="GO:0042597">
    <property type="term" value="C:periplasmic space"/>
    <property type="evidence" value="ECO:0007669"/>
    <property type="project" value="UniProtKB-SubCell"/>
</dbReference>
<dbReference type="OrthoDB" id="6191474at2"/>
<keyword evidence="3" id="KW-0732">Signal</keyword>